<name>A0A420MB27_FUSOX</name>
<proteinExistence type="predicted"/>
<organism evidence="1 2">
    <name type="scientific">Fusarium oxysporum</name>
    <name type="common">Fusarium vascular wilt</name>
    <dbReference type="NCBI Taxonomy" id="5507"/>
    <lineage>
        <taxon>Eukaryota</taxon>
        <taxon>Fungi</taxon>
        <taxon>Dikarya</taxon>
        <taxon>Ascomycota</taxon>
        <taxon>Pezizomycotina</taxon>
        <taxon>Sordariomycetes</taxon>
        <taxon>Hypocreomycetidae</taxon>
        <taxon>Hypocreales</taxon>
        <taxon>Nectriaceae</taxon>
        <taxon>Fusarium</taxon>
        <taxon>Fusarium oxysporum species complex</taxon>
    </lineage>
</organism>
<evidence type="ECO:0000313" key="2">
    <source>
        <dbReference type="Proteomes" id="UP000285084"/>
    </source>
</evidence>
<dbReference type="Proteomes" id="UP000285084">
    <property type="component" value="Unassembled WGS sequence"/>
</dbReference>
<evidence type="ECO:0000313" key="1">
    <source>
        <dbReference type="EMBL" id="RKK65238.1"/>
    </source>
</evidence>
<accession>A0A420MB27</accession>
<protein>
    <submittedName>
        <fullName evidence="1">Uncharacterized protein</fullName>
    </submittedName>
</protein>
<gene>
    <name evidence="1" type="ORF">BFJ69_g16467</name>
</gene>
<reference evidence="1 2" key="1">
    <citation type="journal article" date="2018" name="Sci. Rep.">
        <title>Characterisation of pathogen-specific regions and novel effector candidates in Fusarium oxysporum f. sp. cepae.</title>
        <authorList>
            <person name="Armitage A.D."/>
            <person name="Taylor A."/>
            <person name="Sobczyk M.K."/>
            <person name="Baxter L."/>
            <person name="Greenfield B.P."/>
            <person name="Bates H.J."/>
            <person name="Wilson F."/>
            <person name="Jackson A.C."/>
            <person name="Ott S."/>
            <person name="Harrison R.J."/>
            <person name="Clarkson J.P."/>
        </authorList>
    </citation>
    <scope>NUCLEOTIDE SEQUENCE [LARGE SCALE GENOMIC DNA]</scope>
    <source>
        <strain evidence="1 2">Fo_A13</strain>
    </source>
</reference>
<sequence length="35" mass="3838">MHDEDAVTIRLLGQGIEFGQGIMQTMLHKTPGTIV</sequence>
<dbReference type="AlphaFoldDB" id="A0A420MB27"/>
<comment type="caution">
    <text evidence="1">The sequence shown here is derived from an EMBL/GenBank/DDBJ whole genome shotgun (WGS) entry which is preliminary data.</text>
</comment>
<dbReference type="EMBL" id="MRCX01000459">
    <property type="protein sequence ID" value="RKK65238.1"/>
    <property type="molecule type" value="Genomic_DNA"/>
</dbReference>